<evidence type="ECO:0000313" key="2">
    <source>
        <dbReference type="Proteomes" id="UP001652621"/>
    </source>
</evidence>
<dbReference type="SUPFAM" id="SSF55486">
    <property type="entry name" value="Metalloproteases ('zincins'), catalytic domain"/>
    <property type="match status" value="1"/>
</dbReference>
<dbReference type="Proteomes" id="UP001652621">
    <property type="component" value="Unplaced"/>
</dbReference>
<dbReference type="PANTHER" id="PTHR11733">
    <property type="entry name" value="ZINC METALLOPROTEASE FAMILY M13 NEPRILYSIN-RELATED"/>
    <property type="match status" value="1"/>
</dbReference>
<proteinExistence type="predicted"/>
<accession>A0ABM3VAG0</accession>
<keyword evidence="2" id="KW-1185">Reference proteome</keyword>
<keyword evidence="1" id="KW-1133">Transmembrane helix</keyword>
<gene>
    <name evidence="3" type="primary">LOC109613610</name>
</gene>
<dbReference type="Gene3D" id="3.40.390.10">
    <property type="entry name" value="Collagenase (Catalytic Domain)"/>
    <property type="match status" value="1"/>
</dbReference>
<protein>
    <submittedName>
        <fullName evidence="3">Uncharacterized protein LOC109613610 isoform X7</fullName>
    </submittedName>
</protein>
<dbReference type="InterPro" id="IPR000718">
    <property type="entry name" value="Peptidase_M13"/>
</dbReference>
<evidence type="ECO:0000313" key="3">
    <source>
        <dbReference type="RefSeq" id="XP_058982766.1"/>
    </source>
</evidence>
<dbReference type="Gene3D" id="1.10.1380.10">
    <property type="entry name" value="Neutral endopeptidase , domain2"/>
    <property type="match status" value="1"/>
</dbReference>
<feature type="transmembrane region" description="Helical" evidence="1">
    <location>
        <begin position="85"/>
        <end position="107"/>
    </location>
</feature>
<organism evidence="2 3">
    <name type="scientific">Musca domestica</name>
    <name type="common">House fly</name>
    <dbReference type="NCBI Taxonomy" id="7370"/>
    <lineage>
        <taxon>Eukaryota</taxon>
        <taxon>Metazoa</taxon>
        <taxon>Ecdysozoa</taxon>
        <taxon>Arthropoda</taxon>
        <taxon>Hexapoda</taxon>
        <taxon>Insecta</taxon>
        <taxon>Pterygota</taxon>
        <taxon>Neoptera</taxon>
        <taxon>Endopterygota</taxon>
        <taxon>Diptera</taxon>
        <taxon>Brachycera</taxon>
        <taxon>Muscomorpha</taxon>
        <taxon>Muscoidea</taxon>
        <taxon>Muscidae</taxon>
        <taxon>Musca</taxon>
    </lineage>
</organism>
<dbReference type="GeneID" id="109613610"/>
<dbReference type="InterPro" id="IPR042089">
    <property type="entry name" value="Peptidase_M13_dom_2"/>
</dbReference>
<sequence length="487" mass="53688">MATSTSYGGIHSSLLQKQMSFKSSVGHHGQFTKVDDLEAVETGNNDATSSLEYKNVNLGKYKSAMSCICCIPCSWIRSSTAVHKIAITAATLVVTSLLVASPILFLISTAPSQLPRDCYLDDNNCIGVTAAPPECSEPICKTAAHNIHGNLNWNLKPCTEFKNFSCSNISSNSPRINVARSAQETVDFQMQDLLQHNTTNGPFRKLGRLYGSCLRQVADSPSVKILLNQLGGYLPIGAVGPSSISELLSNIDQLGPSPVLDVYFDLSYGKRPHAILIVSAPSTSSPILENKVRWTGPKAPPFRLKQDLHKLLPDILETFLPNGLSDEQRESENEDITTFIKELSKIRVAHSEGGFWESTVIYNVSSMQQRYPLTEFVFKSLKAYLKRAPSLKGAALVKLSALKVQSDLWNGFLNVSMLISSLQSVEISSDNWIDNVLNIYKGKFSIPTEKSFNSESHQTWAYPIVAKTFYDTLSHSIGFVRHSSDLW</sequence>
<dbReference type="PROSITE" id="PS51885">
    <property type="entry name" value="NEPRILYSIN"/>
    <property type="match status" value="1"/>
</dbReference>
<keyword evidence="1" id="KW-0812">Transmembrane</keyword>
<dbReference type="PANTHER" id="PTHR11733:SF209">
    <property type="entry name" value="FI20018P1"/>
    <property type="match status" value="1"/>
</dbReference>
<evidence type="ECO:0000256" key="1">
    <source>
        <dbReference type="SAM" id="Phobius"/>
    </source>
</evidence>
<keyword evidence="1" id="KW-0472">Membrane</keyword>
<name>A0ABM3VAG0_MUSDO</name>
<reference evidence="3" key="1">
    <citation type="submission" date="2025-08" db="UniProtKB">
        <authorList>
            <consortium name="RefSeq"/>
        </authorList>
    </citation>
    <scope>IDENTIFICATION</scope>
    <source>
        <strain evidence="3">Aabys</strain>
        <tissue evidence="3">Whole body</tissue>
    </source>
</reference>
<dbReference type="InterPro" id="IPR024079">
    <property type="entry name" value="MetalloPept_cat_dom_sf"/>
</dbReference>
<dbReference type="RefSeq" id="XP_058982766.1">
    <property type="nucleotide sequence ID" value="XM_059126783.1"/>
</dbReference>